<dbReference type="STRING" id="1336235.GCA_000518785_01071"/>
<keyword evidence="2" id="KW-0012">Acyltransferase</keyword>
<evidence type="ECO:0000313" key="5">
    <source>
        <dbReference type="Proteomes" id="UP000254764"/>
    </source>
</evidence>
<organism evidence="4 5">
    <name type="scientific">Ciceribacter selenitireducens ATCC BAA-1503</name>
    <dbReference type="NCBI Taxonomy" id="1336235"/>
    <lineage>
        <taxon>Bacteria</taxon>
        <taxon>Pseudomonadati</taxon>
        <taxon>Pseudomonadota</taxon>
        <taxon>Alphaproteobacteria</taxon>
        <taxon>Hyphomicrobiales</taxon>
        <taxon>Rhizobiaceae</taxon>
        <taxon>Ciceribacter</taxon>
    </lineage>
</organism>
<dbReference type="InterPro" id="IPR016181">
    <property type="entry name" value="Acyl_CoA_acyltransferase"/>
</dbReference>
<dbReference type="InterPro" id="IPR000182">
    <property type="entry name" value="GNAT_dom"/>
</dbReference>
<dbReference type="SUPFAM" id="SSF55729">
    <property type="entry name" value="Acyl-CoA N-acyltransferases (Nat)"/>
    <property type="match status" value="1"/>
</dbReference>
<reference evidence="5" key="1">
    <citation type="submission" date="2018-07" db="EMBL/GenBank/DDBJ databases">
        <authorList>
            <person name="Peiro R."/>
            <person name="Begona"/>
            <person name="Cbmso G."/>
            <person name="Lopez M."/>
            <person name="Gonzalez S."/>
        </authorList>
    </citation>
    <scope>NUCLEOTIDE SEQUENCE [LARGE SCALE GENOMIC DNA]</scope>
</reference>
<sequence length="171" mass="19073">MPMITIRNARRDEAELLAAIGFRAWEKAMIPVGETKAMVEGARSAFLNFTRSGWLTISVIELNGQPAGWAAREELDENITDFWIDPDFQGQGLGAALLEEIEKEVLHQGFTKASLQTHAKNDEAVRFFEKHGYAVHWLTIAYNPKLDRDVQSVGLSKQLAAPVAPAYGQEF</sequence>
<dbReference type="Proteomes" id="UP000254764">
    <property type="component" value="Unassembled WGS sequence"/>
</dbReference>
<keyword evidence="5" id="KW-1185">Reference proteome</keyword>
<dbReference type="PROSITE" id="PS51186">
    <property type="entry name" value="GNAT"/>
    <property type="match status" value="1"/>
</dbReference>
<evidence type="ECO:0000256" key="1">
    <source>
        <dbReference type="ARBA" id="ARBA00022679"/>
    </source>
</evidence>
<gene>
    <name evidence="4" type="ORF">RHIZ70_570</name>
</gene>
<evidence type="ECO:0000259" key="3">
    <source>
        <dbReference type="PROSITE" id="PS51186"/>
    </source>
</evidence>
<protein>
    <recommendedName>
        <fullName evidence="3">N-acetyltransferase domain-containing protein</fullName>
    </recommendedName>
</protein>
<dbReference type="CDD" id="cd04301">
    <property type="entry name" value="NAT_SF"/>
    <property type="match status" value="1"/>
</dbReference>
<feature type="domain" description="N-acetyltransferase" evidence="3">
    <location>
        <begin position="4"/>
        <end position="160"/>
    </location>
</feature>
<dbReference type="InterPro" id="IPR050832">
    <property type="entry name" value="Bact_Acetyltransf"/>
</dbReference>
<dbReference type="Pfam" id="PF00583">
    <property type="entry name" value="Acetyltransf_1"/>
    <property type="match status" value="1"/>
</dbReference>
<dbReference type="GO" id="GO:0016747">
    <property type="term" value="F:acyltransferase activity, transferring groups other than amino-acyl groups"/>
    <property type="evidence" value="ECO:0007669"/>
    <property type="project" value="InterPro"/>
</dbReference>
<dbReference type="Gene3D" id="3.40.630.30">
    <property type="match status" value="1"/>
</dbReference>
<dbReference type="EMBL" id="UEYP01000015">
    <property type="protein sequence ID" value="SSC64862.1"/>
    <property type="molecule type" value="Genomic_DNA"/>
</dbReference>
<evidence type="ECO:0000313" key="4">
    <source>
        <dbReference type="EMBL" id="SSC64862.1"/>
    </source>
</evidence>
<proteinExistence type="predicted"/>
<evidence type="ECO:0000256" key="2">
    <source>
        <dbReference type="ARBA" id="ARBA00023315"/>
    </source>
</evidence>
<keyword evidence="1" id="KW-0808">Transferase</keyword>
<dbReference type="AlphaFoldDB" id="A0A376AAN7"/>
<accession>A0A376AAN7</accession>
<dbReference type="PANTHER" id="PTHR43877">
    <property type="entry name" value="AMINOALKYLPHOSPHONATE N-ACETYLTRANSFERASE-RELATED-RELATED"/>
    <property type="match status" value="1"/>
</dbReference>
<name>A0A376AAN7_9HYPH</name>